<dbReference type="InterPro" id="IPR002052">
    <property type="entry name" value="DNA_methylase_N6_adenine_CS"/>
</dbReference>
<comment type="caution">
    <text evidence="8">The sequence shown here is derived from an EMBL/GenBank/DDBJ whole genome shotgun (WGS) entry which is preliminary data.</text>
</comment>
<dbReference type="Proteomes" id="UP000277570">
    <property type="component" value="Unassembled WGS sequence"/>
</dbReference>
<keyword evidence="9" id="KW-1185">Reference proteome</keyword>
<dbReference type="InterPro" id="IPR011639">
    <property type="entry name" value="MethylTrfase_TaqI-like_dom"/>
</dbReference>
<dbReference type="InterPro" id="IPR047939">
    <property type="entry name" value="BREX_1_PglX"/>
</dbReference>
<evidence type="ECO:0000313" key="9">
    <source>
        <dbReference type="Proteomes" id="UP000277570"/>
    </source>
</evidence>
<feature type="domain" description="Type II methyltransferase M.TaqI-like" evidence="7">
    <location>
        <begin position="339"/>
        <end position="562"/>
    </location>
</feature>
<evidence type="ECO:0000313" key="8">
    <source>
        <dbReference type="EMBL" id="VDG73854.1"/>
    </source>
</evidence>
<proteinExistence type="predicted"/>
<accession>A0ABY6T0N9</accession>
<keyword evidence="4" id="KW-0949">S-adenosyl-L-methionine</keyword>
<dbReference type="Gene3D" id="3.40.50.150">
    <property type="entry name" value="Vaccinia Virus protein VP39"/>
    <property type="match status" value="1"/>
</dbReference>
<reference evidence="8 9" key="1">
    <citation type="submission" date="2018-11" db="EMBL/GenBank/DDBJ databases">
        <authorList>
            <consortium name="Pathogen Informatics"/>
        </authorList>
    </citation>
    <scope>NUCLEOTIDE SEQUENCE [LARGE SCALE GENOMIC DNA]</scope>
    <source>
        <strain evidence="8 9">NCTC10913</strain>
    </source>
</reference>
<dbReference type="PROSITE" id="PS00092">
    <property type="entry name" value="N6_MTASE"/>
    <property type="match status" value="1"/>
</dbReference>
<keyword evidence="6" id="KW-0175">Coiled coil</keyword>
<evidence type="ECO:0000256" key="4">
    <source>
        <dbReference type="ARBA" id="ARBA00022691"/>
    </source>
</evidence>
<organism evidence="8 9">
    <name type="scientific">Clostridium carnis</name>
    <dbReference type="NCBI Taxonomy" id="1530"/>
    <lineage>
        <taxon>Bacteria</taxon>
        <taxon>Bacillati</taxon>
        <taxon>Bacillota</taxon>
        <taxon>Clostridia</taxon>
        <taxon>Eubacteriales</taxon>
        <taxon>Clostridiaceae</taxon>
        <taxon>Clostridium</taxon>
    </lineage>
</organism>
<name>A0ABY6T0N9_9CLOT</name>
<evidence type="ECO:0000259" key="7">
    <source>
        <dbReference type="Pfam" id="PF07669"/>
    </source>
</evidence>
<dbReference type="PANTHER" id="PTHR33841:SF1">
    <property type="entry name" value="DNA METHYLTRANSFERASE A"/>
    <property type="match status" value="1"/>
</dbReference>
<keyword evidence="3" id="KW-0808">Transferase</keyword>
<dbReference type="EMBL" id="UYIN01000021">
    <property type="protein sequence ID" value="VDG73854.1"/>
    <property type="molecule type" value="Genomic_DNA"/>
</dbReference>
<protein>
    <recommendedName>
        <fullName evidence="1">site-specific DNA-methyltransferase (adenine-specific)</fullName>
        <ecNumber evidence="1">2.1.1.72</ecNumber>
    </recommendedName>
</protein>
<gene>
    <name evidence="8" type="ORF">NCTC10913_04232</name>
</gene>
<dbReference type="RefSeq" id="WP_125149782.1">
    <property type="nucleotide sequence ID" value="NZ_UYIN01000021.1"/>
</dbReference>
<dbReference type="Pfam" id="PF07669">
    <property type="entry name" value="Eco57I"/>
    <property type="match status" value="1"/>
</dbReference>
<dbReference type="PANTHER" id="PTHR33841">
    <property type="entry name" value="DNA METHYLTRANSFERASE YEEA-RELATED"/>
    <property type="match status" value="1"/>
</dbReference>
<dbReference type="SUPFAM" id="SSF53335">
    <property type="entry name" value="S-adenosyl-L-methionine-dependent methyltransferases"/>
    <property type="match status" value="1"/>
</dbReference>
<comment type="catalytic activity">
    <reaction evidence="5">
        <text>a 2'-deoxyadenosine in DNA + S-adenosyl-L-methionine = an N(6)-methyl-2'-deoxyadenosine in DNA + S-adenosyl-L-homocysteine + H(+)</text>
        <dbReference type="Rhea" id="RHEA:15197"/>
        <dbReference type="Rhea" id="RHEA-COMP:12418"/>
        <dbReference type="Rhea" id="RHEA-COMP:12419"/>
        <dbReference type="ChEBI" id="CHEBI:15378"/>
        <dbReference type="ChEBI" id="CHEBI:57856"/>
        <dbReference type="ChEBI" id="CHEBI:59789"/>
        <dbReference type="ChEBI" id="CHEBI:90615"/>
        <dbReference type="ChEBI" id="CHEBI:90616"/>
        <dbReference type="EC" id="2.1.1.72"/>
    </reaction>
</comment>
<evidence type="ECO:0000256" key="6">
    <source>
        <dbReference type="SAM" id="Coils"/>
    </source>
</evidence>
<evidence type="ECO:0000256" key="2">
    <source>
        <dbReference type="ARBA" id="ARBA00022603"/>
    </source>
</evidence>
<dbReference type="InterPro" id="IPR029063">
    <property type="entry name" value="SAM-dependent_MTases_sf"/>
</dbReference>
<feature type="coiled-coil region" evidence="6">
    <location>
        <begin position="1101"/>
        <end position="1138"/>
    </location>
</feature>
<evidence type="ECO:0000256" key="1">
    <source>
        <dbReference type="ARBA" id="ARBA00011900"/>
    </source>
</evidence>
<sequence>MDKNAIKKYAVWARNELIQRVTQKALQYEITNESKADVNADSVNGKLITPVEIKQRQALINQINEKGFEQVIEEVAYTWFNRFCALRFMEVNGYLPTHIRVFTDEDNNFKPQILAEAIHLELDGLNMDKVYELKESNKDEELYKYLLITQCNNLNKILPGMFQKIADYTELLLPDNLLRDGSVIQQMIEVIPQENFDINSENGQVEIIGWLYQYYISEKHEEVVNISTKEPIEKKDVPAATQLFTTDWVVQYIIDNSVGRYWIERNPESSLREKLDYFVHSKDGHISVVDEKIKPEDLTVFDPCIGSAHFAVYSFDVLMKIYTEYGYTEREAATSIVENNIFGLDIDERAAQLAYFAVMMKGRQYDRHFLSRGIQPHIYDIQESKPVSSMSIFNYCGEQKSTALKLYETFKDAKEYGTILEVDITTEELDALEGCLTEAYKMNNLGTLMAFAETTELITVLTPLIIQAKIMARKYTVVATNPPYFNRYDDKLKSFITDNYKDYSGDLFSIFIYRNFKYTIPNGYSGFMTPFVWMFIKSYEKLRGYIISSKSIITLIQLEYSAFEEATVPICTFVLKNGQESLNGLYFKLSDFKGGMEVQKQKTLEALENLDCGYFYETSISNYKRITGSPIAFWASEEMITAFEKYLTVAELAPPKQGLATANNEVFLKLWFEPSIEKIGFGMNNCQEAKNSGLKWFPYNKGGAFRRWYGNRSYVVNWENDGYEIKNFRDENGKVRSRPQNLSYYFRPAITWSDITSSSFSGRFSEHGFIFDIKGSSGFPDEDKIYYILGFLNSLVSQKCIKILNPTITTQVGDMARIPVAFDANKKKIVDVLVKENIEIAKFDWDSFETSWDFKKHPLVRPVSSIKEAFFEWKEECDERFEKLKSNEEKINRAFIDLYGLQSELNPDVCDKDVESSCRHANCKRDIKGLISYAVGCMFGRYSLDIDGLVYAGGQWDDINYESFPPDKDNIIQMCDDEYFDDDIVGRFVKFIEVLYGNEMLDENLRFIAEVLGGKGQPKDVIRSYFMNEFFYDHCSEYAISGSGKRPIYWLFDSGKKNGFKALIYMHRYQPDTIARIRTDYVHEQQARYRTSIEDIKQRINSASTSERVKLNKELTKLKEKEAELKTYEEKIHHLADQMIPIDLDDGVKANYEIFKDVLAKIK</sequence>
<keyword evidence="2" id="KW-0489">Methyltransferase</keyword>
<evidence type="ECO:0000256" key="5">
    <source>
        <dbReference type="ARBA" id="ARBA00047942"/>
    </source>
</evidence>
<dbReference type="NCBIfam" id="NF033452">
    <property type="entry name" value="BREX_1_MTaseX"/>
    <property type="match status" value="1"/>
</dbReference>
<dbReference type="EC" id="2.1.1.72" evidence="1"/>
<evidence type="ECO:0000256" key="3">
    <source>
        <dbReference type="ARBA" id="ARBA00022679"/>
    </source>
</evidence>
<dbReference type="InterPro" id="IPR050953">
    <property type="entry name" value="N4_N6_ade-DNA_methylase"/>
</dbReference>